<reference evidence="2" key="2">
    <citation type="submission" date="2025-08" db="UniProtKB">
        <authorList>
            <consortium name="RefSeq"/>
        </authorList>
    </citation>
    <scope>IDENTIFICATION</scope>
    <source>
        <tissue evidence="2">Leaf</tissue>
    </source>
</reference>
<sequence>MGTESITSFPILQSPPTLIDSSHPLYVHPSDNPGVLLVSVPFSGTGYNSWRKNVLIALSAKNKAGLINAIPYPKDIVDSVLHCDTARDLWRDIEERYEQSNATCTCEAEPQCSDGQKLIHFLTGLNETYSNARSNILMMYPVPTLGKAYSILLHDESQREIQPSGGSFLSESASFSVKSTPSPAQFTNGPKSFPQKVLTSKGQLLCANTVKRLGIVLTNATNFMGSQSHISPSQDSTGNTTAMTACEGAGPSLRRPLEIGRAANGLYIIDSAATLPAPTSSIHNITNKRSVSLSESTLLVNNISNKALVTLCNYSACISTCNPDCPINKTDLFWHQRLGHIPFHIMKSIDFLSDKLSSKQSFICPAFVLMVKAHFNLLVQTIRSDNAFELGSSAKASSFFAEFGILHQTTIPQTPQQNGVVERKHMHLLETSRALLFQSKLPIKYWGDCVLTATYLINRFPSTILQNLSPYHKLHGHPPTYAHLRTFGCLCFATIPKVKRDKLQPKPSPSLFVGYPLGKKGYKLLDLANHSIFYSRDVVFHEHIFPYHSSSPPSGFPAISDPFVDSQASSYSPPSFAPPHSPIHSSHLFSQSSHYSLNQSSSHPSSPPLIPTAQPPPLRSPPGFPMLQPISRAIFVLLFSSVPLYPLNLSTISKPHHILPGRKPWKRNFRP</sequence>
<keyword evidence="1" id="KW-1185">Reference proteome</keyword>
<dbReference type="Proteomes" id="UP000790787">
    <property type="component" value="Chromosome 1"/>
</dbReference>
<gene>
    <name evidence="2" type="primary">LOC142162919</name>
</gene>
<evidence type="ECO:0000313" key="2">
    <source>
        <dbReference type="RefSeq" id="XP_075076169.1"/>
    </source>
</evidence>
<reference evidence="1" key="1">
    <citation type="journal article" date="2014" name="Nat. Commun.">
        <title>The tobacco genome sequence and its comparison with those of tomato and potato.</title>
        <authorList>
            <person name="Sierro N."/>
            <person name="Battey J.N."/>
            <person name="Ouadi S."/>
            <person name="Bakaher N."/>
            <person name="Bovet L."/>
            <person name="Willig A."/>
            <person name="Goepfert S."/>
            <person name="Peitsch M.C."/>
            <person name="Ivanov N.V."/>
        </authorList>
    </citation>
    <scope>NUCLEOTIDE SEQUENCE [LARGE SCALE GENOMIC DNA]</scope>
</reference>
<dbReference type="RefSeq" id="XP_075076169.1">
    <property type="nucleotide sequence ID" value="XM_075220068.1"/>
</dbReference>
<organism evidence="1 2">
    <name type="scientific">Nicotiana tabacum</name>
    <name type="common">Common tobacco</name>
    <dbReference type="NCBI Taxonomy" id="4097"/>
    <lineage>
        <taxon>Eukaryota</taxon>
        <taxon>Viridiplantae</taxon>
        <taxon>Streptophyta</taxon>
        <taxon>Embryophyta</taxon>
        <taxon>Tracheophyta</taxon>
        <taxon>Spermatophyta</taxon>
        <taxon>Magnoliopsida</taxon>
        <taxon>eudicotyledons</taxon>
        <taxon>Gunneridae</taxon>
        <taxon>Pentapetalae</taxon>
        <taxon>asterids</taxon>
        <taxon>lamiids</taxon>
        <taxon>Solanales</taxon>
        <taxon>Solanaceae</taxon>
        <taxon>Nicotianoideae</taxon>
        <taxon>Nicotianeae</taxon>
        <taxon>Nicotiana</taxon>
    </lineage>
</organism>
<evidence type="ECO:0000313" key="1">
    <source>
        <dbReference type="Proteomes" id="UP000790787"/>
    </source>
</evidence>
<name>A0AC58RTW5_TOBAC</name>
<protein>
    <submittedName>
        <fullName evidence="2">Uncharacterized protein LOC142162919</fullName>
    </submittedName>
</protein>
<accession>A0AC58RTW5</accession>
<proteinExistence type="predicted"/>